<keyword evidence="2" id="KW-1185">Reference proteome</keyword>
<evidence type="ECO:0000313" key="2">
    <source>
        <dbReference type="Proteomes" id="UP001386955"/>
    </source>
</evidence>
<protein>
    <submittedName>
        <fullName evidence="1">Uncharacterized protein</fullName>
    </submittedName>
</protein>
<sequence length="186" mass="21227">MACALWYLYGATAATGILVSHYSNEALQPLLLHHHLKCNLYHFIFLEPFSLQSYTVSDTNASLVLSLCRSHPCGNIKERKDFDFWVLSFDVLGHWKSEHIVVGSWVLKALKFFNLFVFEQVVALMTLIMKTSRSCSSHFLVSSRHQIAIRCACALLCSFLIPQNHMLFLSDLKIMKFNDSCLIGYS</sequence>
<dbReference type="AlphaFoldDB" id="A0AAN9S2Z9"/>
<accession>A0AAN9S2Z9</accession>
<dbReference type="EMBL" id="JAYMYS010000007">
    <property type="protein sequence ID" value="KAK7386829.1"/>
    <property type="molecule type" value="Genomic_DNA"/>
</dbReference>
<organism evidence="1 2">
    <name type="scientific">Psophocarpus tetragonolobus</name>
    <name type="common">Winged bean</name>
    <name type="synonym">Dolichos tetragonolobus</name>
    <dbReference type="NCBI Taxonomy" id="3891"/>
    <lineage>
        <taxon>Eukaryota</taxon>
        <taxon>Viridiplantae</taxon>
        <taxon>Streptophyta</taxon>
        <taxon>Embryophyta</taxon>
        <taxon>Tracheophyta</taxon>
        <taxon>Spermatophyta</taxon>
        <taxon>Magnoliopsida</taxon>
        <taxon>eudicotyledons</taxon>
        <taxon>Gunneridae</taxon>
        <taxon>Pentapetalae</taxon>
        <taxon>rosids</taxon>
        <taxon>fabids</taxon>
        <taxon>Fabales</taxon>
        <taxon>Fabaceae</taxon>
        <taxon>Papilionoideae</taxon>
        <taxon>50 kb inversion clade</taxon>
        <taxon>NPAAA clade</taxon>
        <taxon>indigoferoid/millettioid clade</taxon>
        <taxon>Phaseoleae</taxon>
        <taxon>Psophocarpus</taxon>
    </lineage>
</organism>
<gene>
    <name evidence="1" type="ORF">VNO78_27166</name>
</gene>
<comment type="caution">
    <text evidence="1">The sequence shown here is derived from an EMBL/GenBank/DDBJ whole genome shotgun (WGS) entry which is preliminary data.</text>
</comment>
<reference evidence="1 2" key="1">
    <citation type="submission" date="2024-01" db="EMBL/GenBank/DDBJ databases">
        <title>The genomes of 5 underutilized Papilionoideae crops provide insights into root nodulation and disease resistanc.</title>
        <authorList>
            <person name="Jiang F."/>
        </authorList>
    </citation>
    <scope>NUCLEOTIDE SEQUENCE [LARGE SCALE GENOMIC DNA]</scope>
    <source>
        <strain evidence="1">DUOXIRENSHENG_FW03</strain>
        <tissue evidence="1">Leaves</tissue>
    </source>
</reference>
<name>A0AAN9S2Z9_PSOTE</name>
<proteinExistence type="predicted"/>
<dbReference type="Proteomes" id="UP001386955">
    <property type="component" value="Unassembled WGS sequence"/>
</dbReference>
<evidence type="ECO:0000313" key="1">
    <source>
        <dbReference type="EMBL" id="KAK7386829.1"/>
    </source>
</evidence>